<dbReference type="PANTHER" id="PTHR24356">
    <property type="entry name" value="SERINE/THREONINE-PROTEIN KINASE"/>
    <property type="match status" value="1"/>
</dbReference>
<name>A0A167ELQ4_9ASCO</name>
<dbReference type="Gene3D" id="1.10.510.10">
    <property type="entry name" value="Transferase(Phosphotransferase) domain 1"/>
    <property type="match status" value="1"/>
</dbReference>
<dbReference type="PANTHER" id="PTHR24356:SF422">
    <property type="entry name" value="PROTEIN KINASE DOMAIN-CONTAINING PROTEIN"/>
    <property type="match status" value="1"/>
</dbReference>
<protein>
    <recommendedName>
        <fullName evidence="1">non-specific serine/threonine protein kinase</fullName>
        <ecNumber evidence="1">2.7.11.1</ecNumber>
    </recommendedName>
</protein>
<evidence type="ECO:0000256" key="1">
    <source>
        <dbReference type="ARBA" id="ARBA00012513"/>
    </source>
</evidence>
<evidence type="ECO:0000256" key="7">
    <source>
        <dbReference type="ARBA" id="ARBA00047899"/>
    </source>
</evidence>
<dbReference type="InterPro" id="IPR050236">
    <property type="entry name" value="Ser_Thr_kinase_AGC"/>
</dbReference>
<evidence type="ECO:0000256" key="6">
    <source>
        <dbReference type="ARBA" id="ARBA00022840"/>
    </source>
</evidence>
<dbReference type="EC" id="2.7.11.1" evidence="1"/>
<dbReference type="SUPFAM" id="SSF56112">
    <property type="entry name" value="Protein kinase-like (PK-like)"/>
    <property type="match status" value="1"/>
</dbReference>
<gene>
    <name evidence="10" type="primary">PKC1</name>
    <name evidence="10" type="ORF">AWJ20_5186</name>
</gene>
<dbReference type="InterPro" id="IPR011009">
    <property type="entry name" value="Kinase-like_dom_sf"/>
</dbReference>
<dbReference type="GO" id="GO:0005524">
    <property type="term" value="F:ATP binding"/>
    <property type="evidence" value="ECO:0007669"/>
    <property type="project" value="UniProtKB-KW"/>
</dbReference>
<accession>A0A167ELQ4</accession>
<dbReference type="PROSITE" id="PS50011">
    <property type="entry name" value="PROTEIN_KINASE_DOM"/>
    <property type="match status" value="1"/>
</dbReference>
<dbReference type="GO" id="GO:0004674">
    <property type="term" value="F:protein serine/threonine kinase activity"/>
    <property type="evidence" value="ECO:0007669"/>
    <property type="project" value="UniProtKB-KW"/>
</dbReference>
<evidence type="ECO:0000256" key="5">
    <source>
        <dbReference type="ARBA" id="ARBA00022777"/>
    </source>
</evidence>
<comment type="catalytic activity">
    <reaction evidence="7">
        <text>L-threonyl-[protein] + ATP = O-phospho-L-threonyl-[protein] + ADP + H(+)</text>
        <dbReference type="Rhea" id="RHEA:46608"/>
        <dbReference type="Rhea" id="RHEA-COMP:11060"/>
        <dbReference type="Rhea" id="RHEA-COMP:11605"/>
        <dbReference type="ChEBI" id="CHEBI:15378"/>
        <dbReference type="ChEBI" id="CHEBI:30013"/>
        <dbReference type="ChEBI" id="CHEBI:30616"/>
        <dbReference type="ChEBI" id="CHEBI:61977"/>
        <dbReference type="ChEBI" id="CHEBI:456216"/>
        <dbReference type="EC" id="2.7.11.1"/>
    </reaction>
</comment>
<reference evidence="10 11" key="1">
    <citation type="submission" date="2016-02" db="EMBL/GenBank/DDBJ databases">
        <title>Complete genome sequence and transcriptome regulation of the pentose utilising yeast Sugiyamaella lignohabitans.</title>
        <authorList>
            <person name="Bellasio M."/>
            <person name="Peymann A."/>
            <person name="Valli M."/>
            <person name="Sipitzky M."/>
            <person name="Graf A."/>
            <person name="Sauer M."/>
            <person name="Marx H."/>
            <person name="Mattanovich D."/>
        </authorList>
    </citation>
    <scope>NUCLEOTIDE SEQUENCE [LARGE SCALE GENOMIC DNA]</scope>
    <source>
        <strain evidence="10 11">CBS 10342</strain>
    </source>
</reference>
<feature type="domain" description="Protein kinase" evidence="9">
    <location>
        <begin position="1"/>
        <end position="89"/>
    </location>
</feature>
<keyword evidence="5 10" id="KW-0418">Kinase</keyword>
<dbReference type="InterPro" id="IPR000719">
    <property type="entry name" value="Prot_kinase_dom"/>
</dbReference>
<dbReference type="Pfam" id="PF00069">
    <property type="entry name" value="Pkinase"/>
    <property type="match status" value="1"/>
</dbReference>
<comment type="catalytic activity">
    <reaction evidence="8">
        <text>L-seryl-[protein] + ATP = O-phospho-L-seryl-[protein] + ADP + H(+)</text>
        <dbReference type="Rhea" id="RHEA:17989"/>
        <dbReference type="Rhea" id="RHEA-COMP:9863"/>
        <dbReference type="Rhea" id="RHEA-COMP:11604"/>
        <dbReference type="ChEBI" id="CHEBI:15378"/>
        <dbReference type="ChEBI" id="CHEBI:29999"/>
        <dbReference type="ChEBI" id="CHEBI:30616"/>
        <dbReference type="ChEBI" id="CHEBI:83421"/>
        <dbReference type="ChEBI" id="CHEBI:456216"/>
        <dbReference type="EC" id="2.7.11.1"/>
    </reaction>
</comment>
<proteinExistence type="predicted"/>
<dbReference type="KEGG" id="slb:AWJ20_5186"/>
<keyword evidence="4" id="KW-0547">Nucleotide-binding</keyword>
<evidence type="ECO:0000256" key="4">
    <source>
        <dbReference type="ARBA" id="ARBA00022741"/>
    </source>
</evidence>
<evidence type="ECO:0000256" key="3">
    <source>
        <dbReference type="ARBA" id="ARBA00022679"/>
    </source>
</evidence>
<dbReference type="GeneID" id="30037400"/>
<dbReference type="RefSeq" id="XP_018736702.1">
    <property type="nucleotide sequence ID" value="XM_018882312.1"/>
</dbReference>
<keyword evidence="2" id="KW-0723">Serine/threonine-protein kinase</keyword>
<keyword evidence="11" id="KW-1185">Reference proteome</keyword>
<dbReference type="AlphaFoldDB" id="A0A167ELQ4"/>
<evidence type="ECO:0000259" key="9">
    <source>
        <dbReference type="PROSITE" id="PS50011"/>
    </source>
</evidence>
<evidence type="ECO:0000313" key="10">
    <source>
        <dbReference type="EMBL" id="ANB14225.1"/>
    </source>
</evidence>
<dbReference type="OrthoDB" id="354826at2759"/>
<evidence type="ECO:0000313" key="11">
    <source>
        <dbReference type="Proteomes" id="UP000189580"/>
    </source>
</evidence>
<evidence type="ECO:0000256" key="8">
    <source>
        <dbReference type="ARBA" id="ARBA00048679"/>
    </source>
</evidence>
<dbReference type="Proteomes" id="UP000189580">
    <property type="component" value="Chromosome d"/>
</dbReference>
<keyword evidence="3" id="KW-0808">Transferase</keyword>
<organism evidence="10 11">
    <name type="scientific">Sugiyamaella lignohabitans</name>
    <dbReference type="NCBI Taxonomy" id="796027"/>
    <lineage>
        <taxon>Eukaryota</taxon>
        <taxon>Fungi</taxon>
        <taxon>Dikarya</taxon>
        <taxon>Ascomycota</taxon>
        <taxon>Saccharomycotina</taxon>
        <taxon>Dipodascomycetes</taxon>
        <taxon>Dipodascales</taxon>
        <taxon>Trichomonascaceae</taxon>
        <taxon>Sugiyamaella</taxon>
    </lineage>
</organism>
<dbReference type="EMBL" id="CP014502">
    <property type="protein sequence ID" value="ANB14225.1"/>
    <property type="molecule type" value="Genomic_DNA"/>
</dbReference>
<evidence type="ECO:0000256" key="2">
    <source>
        <dbReference type="ARBA" id="ARBA00022527"/>
    </source>
</evidence>
<sequence>MAPEMHRGRAYGEQVDWWALGVVFYECVYGQIPFNGKRREDMVRSMLSGPQYDTTLVSIDCNSAIAQFLEFYPCQRIRDSSDVFKLPYFKGYTSASLHQMYRDHKNGAFKVPDHDFFGLTRKYDQRAVLALEYQNWSSRKDKRRSEKSNRATKLMNTIAGYGGKLNGYFRHPHRPLADVPTTDTQLFKTYVHSHSTDSDETLQNDDLCTL</sequence>
<dbReference type="GO" id="GO:0035556">
    <property type="term" value="P:intracellular signal transduction"/>
    <property type="evidence" value="ECO:0007669"/>
    <property type="project" value="TreeGrafter"/>
</dbReference>
<keyword evidence="6" id="KW-0067">ATP-binding</keyword>